<dbReference type="OrthoDB" id="3915799at2"/>
<dbReference type="AlphaFoldDB" id="A0A239EE02"/>
<dbReference type="RefSeq" id="WP_089207315.1">
    <property type="nucleotide sequence ID" value="NZ_FZOD01000009.1"/>
</dbReference>
<reference evidence="8 9" key="1">
    <citation type="submission" date="2017-06" db="EMBL/GenBank/DDBJ databases">
        <authorList>
            <person name="Kim H.J."/>
            <person name="Triplett B.A."/>
        </authorList>
    </citation>
    <scope>NUCLEOTIDE SEQUENCE [LARGE SCALE GENOMIC DNA]</scope>
    <source>
        <strain evidence="8 9">CGMCC 4.2132</strain>
    </source>
</reference>
<name>A0A239EE02_9ACTN</name>
<evidence type="ECO:0000256" key="3">
    <source>
        <dbReference type="ARBA" id="ARBA00022777"/>
    </source>
</evidence>
<keyword evidence="3 8" id="KW-0418">Kinase</keyword>
<dbReference type="PANTHER" id="PTHR43289">
    <property type="entry name" value="MITOGEN-ACTIVATED PROTEIN KINASE KINASE KINASE 20-RELATED"/>
    <property type="match status" value="1"/>
</dbReference>
<keyword evidence="9" id="KW-1185">Reference proteome</keyword>
<dbReference type="InterPro" id="IPR011009">
    <property type="entry name" value="Kinase-like_dom_sf"/>
</dbReference>
<evidence type="ECO:0000256" key="1">
    <source>
        <dbReference type="ARBA" id="ARBA00022679"/>
    </source>
</evidence>
<keyword evidence="8" id="KW-0723">Serine/threonine-protein kinase</keyword>
<gene>
    <name evidence="8" type="ORF">SAMN05216276_100992</name>
</gene>
<feature type="transmembrane region" description="Helical" evidence="6">
    <location>
        <begin position="350"/>
        <end position="370"/>
    </location>
</feature>
<protein>
    <submittedName>
        <fullName evidence="8">Serine/threonine protein kinase</fullName>
    </submittedName>
</protein>
<keyword evidence="4" id="KW-0067">ATP-binding</keyword>
<feature type="region of interest" description="Disordered" evidence="5">
    <location>
        <begin position="266"/>
        <end position="345"/>
    </location>
</feature>
<evidence type="ECO:0000256" key="5">
    <source>
        <dbReference type="SAM" id="MobiDB-lite"/>
    </source>
</evidence>
<organism evidence="8 9">
    <name type="scientific">Streptosporangium subroseum</name>
    <dbReference type="NCBI Taxonomy" id="106412"/>
    <lineage>
        <taxon>Bacteria</taxon>
        <taxon>Bacillati</taxon>
        <taxon>Actinomycetota</taxon>
        <taxon>Actinomycetes</taxon>
        <taxon>Streptosporangiales</taxon>
        <taxon>Streptosporangiaceae</taxon>
        <taxon>Streptosporangium</taxon>
    </lineage>
</organism>
<dbReference type="PROSITE" id="PS50011">
    <property type="entry name" value="PROTEIN_KINASE_DOM"/>
    <property type="match status" value="1"/>
</dbReference>
<dbReference type="GO" id="GO:0005524">
    <property type="term" value="F:ATP binding"/>
    <property type="evidence" value="ECO:0007669"/>
    <property type="project" value="UniProtKB-KW"/>
</dbReference>
<dbReference type="PROSITE" id="PS00108">
    <property type="entry name" value="PROTEIN_KINASE_ST"/>
    <property type="match status" value="1"/>
</dbReference>
<dbReference type="InterPro" id="IPR008271">
    <property type="entry name" value="Ser/Thr_kinase_AS"/>
</dbReference>
<keyword evidence="6" id="KW-0472">Membrane</keyword>
<dbReference type="Pfam" id="PF00069">
    <property type="entry name" value="Pkinase"/>
    <property type="match status" value="1"/>
</dbReference>
<feature type="compositionally biased region" description="Low complexity" evidence="5">
    <location>
        <begin position="437"/>
        <end position="452"/>
    </location>
</feature>
<dbReference type="CDD" id="cd14014">
    <property type="entry name" value="STKc_PknB_like"/>
    <property type="match status" value="1"/>
</dbReference>
<evidence type="ECO:0000256" key="4">
    <source>
        <dbReference type="ARBA" id="ARBA00022840"/>
    </source>
</evidence>
<feature type="domain" description="Protein kinase" evidence="7">
    <location>
        <begin position="18"/>
        <end position="277"/>
    </location>
</feature>
<evidence type="ECO:0000256" key="2">
    <source>
        <dbReference type="ARBA" id="ARBA00022741"/>
    </source>
</evidence>
<dbReference type="GO" id="GO:0004674">
    <property type="term" value="F:protein serine/threonine kinase activity"/>
    <property type="evidence" value="ECO:0007669"/>
    <property type="project" value="UniProtKB-KW"/>
</dbReference>
<feature type="region of interest" description="Disordered" evidence="5">
    <location>
        <begin position="390"/>
        <end position="495"/>
    </location>
</feature>
<dbReference type="Gene3D" id="3.30.200.20">
    <property type="entry name" value="Phosphorylase Kinase, domain 1"/>
    <property type="match status" value="1"/>
</dbReference>
<sequence length="594" mass="62110">MSSPSPLEPDGPERIEPYRLAGVLGEGGQGTVYLGHSASGAPVAIKVLHARMAADADELRRFARETDIAGLVATFCTANVIDVGTFRGRPYIVSEYIPGPSLQELVKSEGPRTGSGLERLAVATLTALEAIHRAGIIHRDLKPANVIMGPEGPVVIDFGIARLLDQVTTRSGIVGTPAYMAPEQFQGQVAAPASDVFSWAATMVFAATGQAPYPGVTPAAVIHAIMTRDPDLTGVPDPLQSLMLSCLAKDPDARPTPQELLARLTTRHLRPQHNPRVSAEARPTDATGDYRRSPNPNAVGPASQGTGAGAPDLDPGTTGGRVSPPSHVSGPSAASAPTDPVRPRGRGRGVIVASAVTVPILVIGIVFAVVQSRKDHIVVGGSIATPVAMASNTTTPPAPESTTSATTPPPAAASEPAKSASSSTGSAPSRRPKSTHQAPRTSPSSSAPSQRPNRTSKAMLTQPTDKPSAASDSPRRSEVSSEAPQPPPSGGHAVNISTNYAWARGSVSWNGTTATASGSAQDTKQYESRSWLRIAYRKNVGGVWKVHYAERDPWAEVSNGEHTDFEWSIGGPVKDVQWDLCSNRSGKTYCTGWK</sequence>
<keyword evidence="2" id="KW-0547">Nucleotide-binding</keyword>
<accession>A0A239EE02</accession>
<evidence type="ECO:0000313" key="9">
    <source>
        <dbReference type="Proteomes" id="UP000198282"/>
    </source>
</evidence>
<dbReference type="EMBL" id="FZOD01000009">
    <property type="protein sequence ID" value="SNS42759.1"/>
    <property type="molecule type" value="Genomic_DNA"/>
</dbReference>
<proteinExistence type="predicted"/>
<dbReference type="PANTHER" id="PTHR43289:SF34">
    <property type="entry name" value="SERINE_THREONINE-PROTEIN KINASE YBDM-RELATED"/>
    <property type="match status" value="1"/>
</dbReference>
<dbReference type="Gene3D" id="1.10.510.10">
    <property type="entry name" value="Transferase(Phosphotransferase) domain 1"/>
    <property type="match status" value="1"/>
</dbReference>
<keyword evidence="1" id="KW-0808">Transferase</keyword>
<dbReference type="Proteomes" id="UP000198282">
    <property type="component" value="Unassembled WGS sequence"/>
</dbReference>
<evidence type="ECO:0000313" key="8">
    <source>
        <dbReference type="EMBL" id="SNS42759.1"/>
    </source>
</evidence>
<feature type="compositionally biased region" description="Polar residues" evidence="5">
    <location>
        <begin position="453"/>
        <end position="465"/>
    </location>
</feature>
<keyword evidence="6" id="KW-1133">Transmembrane helix</keyword>
<feature type="compositionally biased region" description="Low complexity" evidence="5">
    <location>
        <begin position="400"/>
        <end position="429"/>
    </location>
</feature>
<dbReference type="SMART" id="SM00220">
    <property type="entry name" value="S_TKc"/>
    <property type="match status" value="1"/>
</dbReference>
<evidence type="ECO:0000259" key="7">
    <source>
        <dbReference type="PROSITE" id="PS50011"/>
    </source>
</evidence>
<dbReference type="InterPro" id="IPR000719">
    <property type="entry name" value="Prot_kinase_dom"/>
</dbReference>
<evidence type="ECO:0000256" key="6">
    <source>
        <dbReference type="SAM" id="Phobius"/>
    </source>
</evidence>
<dbReference type="SUPFAM" id="SSF56112">
    <property type="entry name" value="Protein kinase-like (PK-like)"/>
    <property type="match status" value="1"/>
</dbReference>
<keyword evidence="6" id="KW-0812">Transmembrane</keyword>